<dbReference type="SUPFAM" id="SSF51445">
    <property type="entry name" value="(Trans)glycosidases"/>
    <property type="match status" value="1"/>
</dbReference>
<dbReference type="GO" id="GO:0000272">
    <property type="term" value="P:polysaccharide catabolic process"/>
    <property type="evidence" value="ECO:0007669"/>
    <property type="project" value="TreeGrafter"/>
</dbReference>
<keyword evidence="8" id="KW-0326">Glycosidase</keyword>
<dbReference type="InterPro" id="IPR017853">
    <property type="entry name" value="GH"/>
</dbReference>
<dbReference type="SUPFAM" id="SSF51011">
    <property type="entry name" value="Glycosyl hydrolase domain"/>
    <property type="match status" value="1"/>
</dbReference>
<evidence type="ECO:0000256" key="5">
    <source>
        <dbReference type="ARBA" id="ARBA00012670"/>
    </source>
</evidence>
<evidence type="ECO:0000256" key="7">
    <source>
        <dbReference type="ARBA" id="ARBA00023277"/>
    </source>
</evidence>
<evidence type="ECO:0000256" key="9">
    <source>
        <dbReference type="SAM" id="MobiDB-lite"/>
    </source>
</evidence>
<dbReference type="AlphaFoldDB" id="A0A4S4BHF2"/>
<proteinExistence type="inferred from homology"/>
<comment type="catalytic activity">
    <reaction evidence="1">
        <text>Hydrolysis of terminal non-reducing alpha-L-arabinofuranoside residues in alpha-L-arabinosides.</text>
        <dbReference type="EC" id="3.2.1.55"/>
    </reaction>
</comment>
<dbReference type="EC" id="3.2.1.55" evidence="5"/>
<gene>
    <name evidence="11" type="ORF">E6C55_31580</name>
</gene>
<dbReference type="PANTHER" id="PTHR43576">
    <property type="entry name" value="ALPHA-L-ARABINOFURANOSIDASE C-RELATED"/>
    <property type="match status" value="1"/>
</dbReference>
<keyword evidence="12" id="KW-1185">Reference proteome</keyword>
<evidence type="ECO:0000256" key="3">
    <source>
        <dbReference type="ARBA" id="ARBA00007186"/>
    </source>
</evidence>
<evidence type="ECO:0000256" key="4">
    <source>
        <dbReference type="ARBA" id="ARBA00011165"/>
    </source>
</evidence>
<evidence type="ECO:0000256" key="2">
    <source>
        <dbReference type="ARBA" id="ARBA00004881"/>
    </source>
</evidence>
<dbReference type="Proteomes" id="UP000310636">
    <property type="component" value="Unassembled WGS sequence"/>
</dbReference>
<protein>
    <recommendedName>
        <fullName evidence="5">non-reducing end alpha-L-arabinofuranosidase</fullName>
        <ecNumber evidence="5">3.2.1.55</ecNumber>
    </recommendedName>
</protein>
<comment type="subunit">
    <text evidence="4">Homohexamer; trimer of dimers.</text>
</comment>
<dbReference type="Pfam" id="PF06964">
    <property type="entry name" value="Alpha-L-AF_C"/>
    <property type="match status" value="1"/>
</dbReference>
<dbReference type="RefSeq" id="WP_136373830.1">
    <property type="nucleotide sequence ID" value="NZ_SSOB01000068.1"/>
</dbReference>
<feature type="domain" description="Alpha-L-arabinofuranosidase C-terminal" evidence="10">
    <location>
        <begin position="291"/>
        <end position="488"/>
    </location>
</feature>
<name>A0A4S4BHF2_9BACL</name>
<dbReference type="Pfam" id="PF22848">
    <property type="entry name" value="ASD1_dom"/>
    <property type="match status" value="1"/>
</dbReference>
<comment type="pathway">
    <text evidence="2">Glycan metabolism.</text>
</comment>
<keyword evidence="6" id="KW-0378">Hydrolase</keyword>
<dbReference type="GO" id="GO:0046373">
    <property type="term" value="P:L-arabinose metabolic process"/>
    <property type="evidence" value="ECO:0007669"/>
    <property type="project" value="InterPro"/>
</dbReference>
<evidence type="ECO:0000256" key="1">
    <source>
        <dbReference type="ARBA" id="ARBA00001462"/>
    </source>
</evidence>
<dbReference type="SMART" id="SM00813">
    <property type="entry name" value="Alpha-L-AF_C"/>
    <property type="match status" value="1"/>
</dbReference>
<evidence type="ECO:0000313" key="11">
    <source>
        <dbReference type="EMBL" id="THF72881.1"/>
    </source>
</evidence>
<dbReference type="InterPro" id="IPR010720">
    <property type="entry name" value="Alpha-L-AF_C"/>
</dbReference>
<evidence type="ECO:0000313" key="12">
    <source>
        <dbReference type="Proteomes" id="UP000310636"/>
    </source>
</evidence>
<dbReference type="OrthoDB" id="9758333at2"/>
<dbReference type="EMBL" id="SSOB01000068">
    <property type="protein sequence ID" value="THF72881.1"/>
    <property type="molecule type" value="Genomic_DNA"/>
</dbReference>
<comment type="similarity">
    <text evidence="3">Belongs to the glycosyl hydrolase 51 family.</text>
</comment>
<organism evidence="11 12">
    <name type="scientific">Cohnella fermenti</name>
    <dbReference type="NCBI Taxonomy" id="2565925"/>
    <lineage>
        <taxon>Bacteria</taxon>
        <taxon>Bacillati</taxon>
        <taxon>Bacillota</taxon>
        <taxon>Bacilli</taxon>
        <taxon>Bacillales</taxon>
        <taxon>Paenibacillaceae</taxon>
        <taxon>Cohnella</taxon>
    </lineage>
</organism>
<feature type="region of interest" description="Disordered" evidence="9">
    <location>
        <begin position="458"/>
        <end position="478"/>
    </location>
</feature>
<reference evidence="11 12" key="1">
    <citation type="submission" date="2019-04" db="EMBL/GenBank/DDBJ databases">
        <title>Cohnella sp. nov. isolated from preserved vegetables.</title>
        <authorList>
            <person name="Lin S.-Y."/>
            <person name="Hung M.-H."/>
            <person name="Young C.-C."/>
        </authorList>
    </citation>
    <scope>NUCLEOTIDE SEQUENCE [LARGE SCALE GENOMIC DNA]</scope>
    <source>
        <strain evidence="11 12">CC-MHH1044</strain>
    </source>
</reference>
<keyword evidence="7" id="KW-0119">Carbohydrate metabolism</keyword>
<dbReference type="GO" id="GO:0046556">
    <property type="term" value="F:alpha-L-arabinofuranosidase activity"/>
    <property type="evidence" value="ECO:0007669"/>
    <property type="project" value="UniProtKB-EC"/>
</dbReference>
<dbReference type="InterPro" id="IPR013780">
    <property type="entry name" value="Glyco_hydro_b"/>
</dbReference>
<accession>A0A4S4BHF2</accession>
<comment type="caution">
    <text evidence="11">The sequence shown here is derived from an EMBL/GenBank/DDBJ whole genome shotgun (WGS) entry which is preliminary data.</text>
</comment>
<sequence length="500" mass="56687">MQRARSIVSKDFIIGTTGDRLFGSFVEHMGSVVYNGIYEPEHESADEDGFRQDVLGLVKELGLSVVRYPGGNFTSGYNWEDGIGPKAERPVKLDLAWRQLEPNTFGLDEFMRWTRKVGAEAIMTVNLGTRGIDEARNMIEYCNFPKGGKYSDLRRSHGIEQPYAIRTWCLGNELDGEWQIARKTADEYGRLACETAKAMRWVDPTVELVAVGSSARHMPTFPEWDRTVLMHTYEHVDHLSLHHYIGKKQNDTKTFLAMPLEMEQQIKDVIATCDYVQSVKRTSKRMKLSFDEWNVWREPDVEYVPWQTGCPFDWVKFHMEDALVFGSALLSILRHADRIDIACQSLLVNTIPMILTEKGGAAWRNPTFYPFLHASRYGRGQALRLVTDSPKYDTAAYTDVAIVDSAAVYNEEKGELTVFAVNRGEEAVLYELDTRDFGSLAFAEHIVMSHERLSAVNTAQRPDEVKPRTGGKTTLDGGRAESVLEPYSWNVIRFAVKGGQ</sequence>
<dbReference type="InterPro" id="IPR055235">
    <property type="entry name" value="ASD1_cat"/>
</dbReference>
<dbReference type="Gene3D" id="3.20.20.80">
    <property type="entry name" value="Glycosidases"/>
    <property type="match status" value="1"/>
</dbReference>
<dbReference type="PANTHER" id="PTHR43576:SF3">
    <property type="entry name" value="ALPHA-L-ARABINOFURANOSIDASE C"/>
    <property type="match status" value="1"/>
</dbReference>
<dbReference type="Gene3D" id="2.60.40.1180">
    <property type="entry name" value="Golgi alpha-mannosidase II"/>
    <property type="match status" value="1"/>
</dbReference>
<evidence type="ECO:0000256" key="6">
    <source>
        <dbReference type="ARBA" id="ARBA00022801"/>
    </source>
</evidence>
<evidence type="ECO:0000259" key="10">
    <source>
        <dbReference type="SMART" id="SM00813"/>
    </source>
</evidence>
<evidence type="ECO:0000256" key="8">
    <source>
        <dbReference type="ARBA" id="ARBA00023295"/>
    </source>
</evidence>